<sequence length="636" mass="66741">MHQPLTPADPRGSTVQGWSLAIDFGTSNTAAAHTNPVSGHVETLALQHRGATISSAVYVESPNQIDVADVAANKAQGNPAGFLPSPKRVIAHGEVTVNGYDLPAAAPVAAVLNTVLRRALTAHNGAEPARLVLTHPEDWSPREIDVLRQAAAKLGLAATTVETVSEPRAAAHYYSQSHTVVPGSRIAVFDFGGGTLDIAVLNASPDGHFDVIAARGDNSLGGKNFDAALRRWLDEQIDNRDPDLLTYLRSTAPMHERLALDESIRAAKELLSEAPSATVSVPSPDGPERFHITREEFDEIIDPALDRALTLTRSVLSGVEDIDALYLTGGSSRIPLVHERLQQIAQVATLDDPKTVVSQGALTASSTAASTSAQPTASPATLELPTTAPLTDPATVRFQPVTAPHPDTGAPATDPQEPRETTTRTAGKRRAGPALAAAAVLAVVAVGVGGYTLWPQEDQAELDPAASPSSAALQNADTTGDEPTAVPAAGNSIVDSEEVALAALPTPLRSAIDSCEPDGRTDSGALEVSCQLSPDSPLTDGLSRANSVHIAFAIDPAKASRELINIRKRTYEDFAVATNEIIENPARTAAAHISGDENSWFHSRYANEVTSLSLTTYGTDSLDATRQLLTRAGLLN</sequence>
<feature type="compositionally biased region" description="Low complexity" evidence="6">
    <location>
        <begin position="365"/>
        <end position="395"/>
    </location>
</feature>
<evidence type="ECO:0000256" key="6">
    <source>
        <dbReference type="SAM" id="MobiDB-lite"/>
    </source>
</evidence>
<keyword evidence="3" id="KW-0067">ATP-binding</keyword>
<dbReference type="InterPro" id="IPR018181">
    <property type="entry name" value="Heat_shock_70_CS"/>
</dbReference>
<feature type="region of interest" description="Disordered" evidence="6">
    <location>
        <begin position="365"/>
        <end position="432"/>
    </location>
</feature>
<evidence type="ECO:0000256" key="3">
    <source>
        <dbReference type="ARBA" id="ARBA00022840"/>
    </source>
</evidence>
<proteinExistence type="inferred from homology"/>
<protein>
    <submittedName>
        <fullName evidence="7">Hsp70 family protein</fullName>
    </submittedName>
</protein>
<dbReference type="EMBL" id="JBHMDY010000002">
    <property type="protein sequence ID" value="MFB9258902.1"/>
    <property type="molecule type" value="Genomic_DNA"/>
</dbReference>
<organism evidence="7 8">
    <name type="scientific">Dietzia aerolata</name>
    <dbReference type="NCBI Taxonomy" id="595984"/>
    <lineage>
        <taxon>Bacteria</taxon>
        <taxon>Bacillati</taxon>
        <taxon>Actinomycetota</taxon>
        <taxon>Actinomycetes</taxon>
        <taxon>Mycobacteriales</taxon>
        <taxon>Dietziaceae</taxon>
        <taxon>Dietzia</taxon>
    </lineage>
</organism>
<reference evidence="7 8" key="1">
    <citation type="submission" date="2024-09" db="EMBL/GenBank/DDBJ databases">
        <authorList>
            <person name="Sun Q."/>
            <person name="Mori K."/>
        </authorList>
    </citation>
    <scope>NUCLEOTIDE SEQUENCE [LARGE SCALE GENOMIC DNA]</scope>
    <source>
        <strain evidence="7 8">CCM 7659</strain>
    </source>
</reference>
<evidence type="ECO:0000256" key="4">
    <source>
        <dbReference type="ARBA" id="ARBA00023016"/>
    </source>
</evidence>
<evidence type="ECO:0000256" key="1">
    <source>
        <dbReference type="ARBA" id="ARBA00007381"/>
    </source>
</evidence>
<dbReference type="PANTHER" id="PTHR42749">
    <property type="entry name" value="CELL SHAPE-DETERMINING PROTEIN MREB"/>
    <property type="match status" value="1"/>
</dbReference>
<dbReference type="PROSITE" id="PS01036">
    <property type="entry name" value="HSP70_3"/>
    <property type="match status" value="1"/>
</dbReference>
<gene>
    <name evidence="7" type="ORF">ACFFVD_03730</name>
</gene>
<name>A0ABV5JME6_9ACTN</name>
<dbReference type="Gene3D" id="3.90.640.10">
    <property type="entry name" value="Actin, Chain A, domain 4"/>
    <property type="match status" value="1"/>
</dbReference>
<keyword evidence="8" id="KW-1185">Reference proteome</keyword>
<comment type="caution">
    <text evidence="7">The sequence shown here is derived from an EMBL/GenBank/DDBJ whole genome shotgun (WGS) entry which is preliminary data.</text>
</comment>
<accession>A0ABV5JME6</accession>
<evidence type="ECO:0000313" key="8">
    <source>
        <dbReference type="Proteomes" id="UP001589700"/>
    </source>
</evidence>
<dbReference type="InterPro" id="IPR043129">
    <property type="entry name" value="ATPase_NBD"/>
</dbReference>
<evidence type="ECO:0000256" key="2">
    <source>
        <dbReference type="ARBA" id="ARBA00022741"/>
    </source>
</evidence>
<evidence type="ECO:0000313" key="7">
    <source>
        <dbReference type="EMBL" id="MFB9258902.1"/>
    </source>
</evidence>
<dbReference type="RefSeq" id="WP_182630921.1">
    <property type="nucleotide sequence ID" value="NZ_JAALDM010000018.1"/>
</dbReference>
<dbReference type="PANTHER" id="PTHR42749:SF1">
    <property type="entry name" value="CELL SHAPE-DETERMINING PROTEIN MREB"/>
    <property type="match status" value="1"/>
</dbReference>
<dbReference type="Pfam" id="PF00012">
    <property type="entry name" value="HSP70"/>
    <property type="match status" value="1"/>
</dbReference>
<keyword evidence="4" id="KW-0346">Stress response</keyword>
<keyword evidence="5" id="KW-0143">Chaperone</keyword>
<keyword evidence="2" id="KW-0547">Nucleotide-binding</keyword>
<feature type="region of interest" description="Disordered" evidence="6">
    <location>
        <begin position="460"/>
        <end position="488"/>
    </location>
</feature>
<comment type="similarity">
    <text evidence="1">Belongs to the heat shock protein 70 family.</text>
</comment>
<dbReference type="PRINTS" id="PR00301">
    <property type="entry name" value="HEATSHOCK70"/>
</dbReference>
<evidence type="ECO:0000256" key="5">
    <source>
        <dbReference type="ARBA" id="ARBA00023186"/>
    </source>
</evidence>
<dbReference type="Proteomes" id="UP001589700">
    <property type="component" value="Unassembled WGS sequence"/>
</dbReference>
<dbReference type="InterPro" id="IPR013126">
    <property type="entry name" value="Hsp_70_fam"/>
</dbReference>
<dbReference type="Gene3D" id="3.30.420.40">
    <property type="match status" value="2"/>
</dbReference>
<dbReference type="SUPFAM" id="SSF53067">
    <property type="entry name" value="Actin-like ATPase domain"/>
    <property type="match status" value="2"/>
</dbReference>